<name>A0A5B7E3T7_PORTR</name>
<organism evidence="1 2">
    <name type="scientific">Portunus trituberculatus</name>
    <name type="common">Swimming crab</name>
    <name type="synonym">Neptunus trituberculatus</name>
    <dbReference type="NCBI Taxonomy" id="210409"/>
    <lineage>
        <taxon>Eukaryota</taxon>
        <taxon>Metazoa</taxon>
        <taxon>Ecdysozoa</taxon>
        <taxon>Arthropoda</taxon>
        <taxon>Crustacea</taxon>
        <taxon>Multicrustacea</taxon>
        <taxon>Malacostraca</taxon>
        <taxon>Eumalacostraca</taxon>
        <taxon>Eucarida</taxon>
        <taxon>Decapoda</taxon>
        <taxon>Pleocyemata</taxon>
        <taxon>Brachyura</taxon>
        <taxon>Eubrachyura</taxon>
        <taxon>Portunoidea</taxon>
        <taxon>Portunidae</taxon>
        <taxon>Portuninae</taxon>
        <taxon>Portunus</taxon>
    </lineage>
</organism>
<dbReference type="Proteomes" id="UP000324222">
    <property type="component" value="Unassembled WGS sequence"/>
</dbReference>
<comment type="caution">
    <text evidence="1">The sequence shown here is derived from an EMBL/GenBank/DDBJ whole genome shotgun (WGS) entry which is preliminary data.</text>
</comment>
<proteinExistence type="predicted"/>
<keyword evidence="2" id="KW-1185">Reference proteome</keyword>
<dbReference type="AlphaFoldDB" id="A0A5B7E3T7"/>
<protein>
    <submittedName>
        <fullName evidence="1">Uncharacterized protein</fullName>
    </submittedName>
</protein>
<dbReference type="EMBL" id="VSRR010001952">
    <property type="protein sequence ID" value="MPC28692.1"/>
    <property type="molecule type" value="Genomic_DNA"/>
</dbReference>
<gene>
    <name evidence="1" type="ORF">E2C01_021902</name>
</gene>
<evidence type="ECO:0000313" key="1">
    <source>
        <dbReference type="EMBL" id="MPC28692.1"/>
    </source>
</evidence>
<reference evidence="1 2" key="1">
    <citation type="submission" date="2019-05" db="EMBL/GenBank/DDBJ databases">
        <title>Another draft genome of Portunus trituberculatus and its Hox gene families provides insights of decapod evolution.</title>
        <authorList>
            <person name="Jeong J.-H."/>
            <person name="Song I."/>
            <person name="Kim S."/>
            <person name="Choi T."/>
            <person name="Kim D."/>
            <person name="Ryu S."/>
            <person name="Kim W."/>
        </authorList>
    </citation>
    <scope>NUCLEOTIDE SEQUENCE [LARGE SCALE GENOMIC DNA]</scope>
    <source>
        <tissue evidence="1">Muscle</tissue>
    </source>
</reference>
<sequence length="98" mass="10844">MGRGKARQGRVRRAGGLACFVEIGGGVRMEEVVVMVEVVMGINPEELVIHAVSRCPGLNNYTRFVTQKPLLASRLVLKVSLAQKGKKVEREIRKRLCV</sequence>
<accession>A0A5B7E3T7</accession>
<evidence type="ECO:0000313" key="2">
    <source>
        <dbReference type="Proteomes" id="UP000324222"/>
    </source>
</evidence>